<evidence type="ECO:0000313" key="4">
    <source>
        <dbReference type="Proteomes" id="UP000294641"/>
    </source>
</evidence>
<keyword evidence="4" id="KW-1185">Reference proteome</keyword>
<protein>
    <submittedName>
        <fullName evidence="2">Bacteriocin resistance YdeI/OmpD-like protein</fullName>
    </submittedName>
</protein>
<comment type="caution">
    <text evidence="1">The sequence shown here is derived from an EMBL/GenBank/DDBJ whole genome shotgun (WGS) entry which is preliminary data.</text>
</comment>
<evidence type="ECO:0000313" key="1">
    <source>
        <dbReference type="EMBL" id="STX11214.1"/>
    </source>
</evidence>
<reference evidence="1 3" key="1">
    <citation type="submission" date="2018-06" db="EMBL/GenBank/DDBJ databases">
        <authorList>
            <consortium name="Pathogen Informatics"/>
            <person name="Doyle S."/>
        </authorList>
    </citation>
    <scope>NUCLEOTIDE SEQUENCE [LARGE SCALE GENOMIC DNA]</scope>
    <source>
        <strain evidence="1 3">NCTC10597</strain>
    </source>
</reference>
<dbReference type="EMBL" id="UGNP01000001">
    <property type="protein sequence ID" value="STX11214.1"/>
    <property type="molecule type" value="Genomic_DNA"/>
</dbReference>
<organism evidence="1 3">
    <name type="scientific">Kurthia zopfii</name>
    <dbReference type="NCBI Taxonomy" id="1650"/>
    <lineage>
        <taxon>Bacteria</taxon>
        <taxon>Bacillati</taxon>
        <taxon>Bacillota</taxon>
        <taxon>Bacilli</taxon>
        <taxon>Bacillales</taxon>
        <taxon>Caryophanaceae</taxon>
        <taxon>Kurthia</taxon>
    </lineage>
</organism>
<dbReference type="AlphaFoldDB" id="A0A8B4QF31"/>
<accession>A0A8B4QF31</accession>
<proteinExistence type="predicted"/>
<dbReference type="Proteomes" id="UP000294641">
    <property type="component" value="Unassembled WGS sequence"/>
</dbReference>
<dbReference type="Pfam" id="PF13376">
    <property type="entry name" value="OmdA"/>
    <property type="match status" value="1"/>
</dbReference>
<dbReference type="Proteomes" id="UP000254330">
    <property type="component" value="Unassembled WGS sequence"/>
</dbReference>
<name>A0A8B4QF31_9BACL</name>
<reference evidence="2 4" key="2">
    <citation type="submission" date="2019-03" db="EMBL/GenBank/DDBJ databases">
        <title>Genomic Encyclopedia of Type Strains, Phase IV (KMG-IV): sequencing the most valuable type-strain genomes for metagenomic binning, comparative biology and taxonomic classification.</title>
        <authorList>
            <person name="Goeker M."/>
        </authorList>
    </citation>
    <scope>NUCLEOTIDE SEQUENCE [LARGE SCALE GENOMIC DNA]</scope>
    <source>
        <strain evidence="2 4">DSM 20580</strain>
    </source>
</reference>
<sequence>MKFSRMVKLDDIYIIVGLKQQTVRKKSTASSQRVKDYIDDIPKIEEDLADVPKELAFYQSLTSGYKKDWARYVYSAKQEATREKRRQEMKEILSLGFKTKELYRQGK</sequence>
<gene>
    <name evidence="2" type="ORF">DFR61_16011</name>
    <name evidence="1" type="ORF">NCTC10597_03024</name>
</gene>
<dbReference type="EMBL" id="SNZG01000060">
    <property type="protein sequence ID" value="TDR32868.1"/>
    <property type="molecule type" value="Genomic_DNA"/>
</dbReference>
<evidence type="ECO:0000313" key="3">
    <source>
        <dbReference type="Proteomes" id="UP000254330"/>
    </source>
</evidence>
<evidence type="ECO:0000313" key="2">
    <source>
        <dbReference type="EMBL" id="TDR32868.1"/>
    </source>
</evidence>